<evidence type="ECO:0000256" key="7">
    <source>
        <dbReference type="SAM" id="Phobius"/>
    </source>
</evidence>
<feature type="transmembrane region" description="Helical" evidence="7">
    <location>
        <begin position="84"/>
        <end position="104"/>
    </location>
</feature>
<dbReference type="Pfam" id="PF25129">
    <property type="entry name" value="Pyr4-TMTC"/>
    <property type="match status" value="1"/>
</dbReference>
<dbReference type="OrthoDB" id="5294024at2759"/>
<evidence type="ECO:0000256" key="4">
    <source>
        <dbReference type="ARBA" id="ARBA00022989"/>
    </source>
</evidence>
<feature type="transmembrane region" description="Helical" evidence="7">
    <location>
        <begin position="60"/>
        <end position="78"/>
    </location>
</feature>
<evidence type="ECO:0000313" key="9">
    <source>
        <dbReference type="Proteomes" id="UP000030143"/>
    </source>
</evidence>
<comment type="subcellular location">
    <subcellularLocation>
        <location evidence="1">Membrane</location>
        <topology evidence="1">Multi-pass membrane protein</topology>
    </subcellularLocation>
</comment>
<evidence type="ECO:0000256" key="1">
    <source>
        <dbReference type="ARBA" id="ARBA00004141"/>
    </source>
</evidence>
<dbReference type="RefSeq" id="XP_016595199.1">
    <property type="nucleotide sequence ID" value="XM_016742121.1"/>
</dbReference>
<dbReference type="PhylomeDB" id="A0A0A2JCR2"/>
<proteinExistence type="inferred from homology"/>
<dbReference type="Proteomes" id="UP000030143">
    <property type="component" value="Unassembled WGS sequence"/>
</dbReference>
<keyword evidence="5 7" id="KW-0472">Membrane</keyword>
<evidence type="ECO:0000313" key="8">
    <source>
        <dbReference type="EMBL" id="KGO52458.1"/>
    </source>
</evidence>
<keyword evidence="6" id="KW-0456">Lyase</keyword>
<dbReference type="AlphaFoldDB" id="A0A0A2JCR2"/>
<dbReference type="PANTHER" id="PTHR42038:SF2">
    <property type="entry name" value="TERPENE CYCLASE AUSL"/>
    <property type="match status" value="1"/>
</dbReference>
<keyword evidence="4 7" id="KW-1133">Transmembrane helix</keyword>
<name>A0A0A2JCR2_PENEN</name>
<comment type="similarity">
    <text evidence="2">Belongs to the paxB family.</text>
</comment>
<reference evidence="8 9" key="1">
    <citation type="journal article" date="2015" name="Mol. Plant Microbe Interact.">
        <title>Genome, transcriptome, and functional analyses of Penicillium expansum provide new insights into secondary metabolism and pathogenicity.</title>
        <authorList>
            <person name="Ballester A.R."/>
            <person name="Marcet-Houben M."/>
            <person name="Levin E."/>
            <person name="Sela N."/>
            <person name="Selma-Lazaro C."/>
            <person name="Carmona L."/>
            <person name="Wisniewski M."/>
            <person name="Droby S."/>
            <person name="Gonzalez-Candelas L."/>
            <person name="Gabaldon T."/>
        </authorList>
    </citation>
    <scope>NUCLEOTIDE SEQUENCE [LARGE SCALE GENOMIC DNA]</scope>
    <source>
        <strain evidence="8 9">MD-8</strain>
    </source>
</reference>
<sequence length="212" mass="24390">MGFFAFEEWAAANRNYENTPAPYWHVNSVPNGFTAISGILWSISYILMTKKAFKDRSYAMPLHCLCLNITLEAVYGFVYGPGLLNQLVFAQWMIFDVVLFYAILRSAPYAWRQSPLVAQHLAGIIVVGHVYPENWSEGRVYDRMAHAGPYQSKLDSTATVAWKHPRSLLGDLVDQNVRHYRSCMVYAVVYIHIQRLEKQRDTPVNIRAKRSR</sequence>
<dbReference type="EMBL" id="JQFZ01000264">
    <property type="protein sequence ID" value="KGO52458.1"/>
    <property type="molecule type" value="Genomic_DNA"/>
</dbReference>
<evidence type="ECO:0000256" key="3">
    <source>
        <dbReference type="ARBA" id="ARBA00022692"/>
    </source>
</evidence>
<evidence type="ECO:0000256" key="6">
    <source>
        <dbReference type="ARBA" id="ARBA00023239"/>
    </source>
</evidence>
<dbReference type="HOGENOM" id="CLU_087059_0_1_1"/>
<dbReference type="InterPro" id="IPR039020">
    <property type="entry name" value="PaxB-like"/>
</dbReference>
<protein>
    <submittedName>
        <fullName evidence="8">Uncharacterized protein</fullName>
    </submittedName>
</protein>
<feature type="transmembrane region" description="Helical" evidence="7">
    <location>
        <begin position="29"/>
        <end position="48"/>
    </location>
</feature>
<dbReference type="STRING" id="27334.A0A0A2JCR2"/>
<dbReference type="GO" id="GO:0016829">
    <property type="term" value="F:lyase activity"/>
    <property type="evidence" value="ECO:0007669"/>
    <property type="project" value="UniProtKB-KW"/>
</dbReference>
<organism evidence="8 9">
    <name type="scientific">Penicillium expansum</name>
    <name type="common">Blue mold rot fungus</name>
    <dbReference type="NCBI Taxonomy" id="27334"/>
    <lineage>
        <taxon>Eukaryota</taxon>
        <taxon>Fungi</taxon>
        <taxon>Dikarya</taxon>
        <taxon>Ascomycota</taxon>
        <taxon>Pezizomycotina</taxon>
        <taxon>Eurotiomycetes</taxon>
        <taxon>Eurotiomycetidae</taxon>
        <taxon>Eurotiales</taxon>
        <taxon>Aspergillaceae</taxon>
        <taxon>Penicillium</taxon>
    </lineage>
</organism>
<keyword evidence="9" id="KW-1185">Reference proteome</keyword>
<dbReference type="GO" id="GO:0016020">
    <property type="term" value="C:membrane"/>
    <property type="evidence" value="ECO:0007669"/>
    <property type="project" value="UniProtKB-SubCell"/>
</dbReference>
<evidence type="ECO:0000256" key="5">
    <source>
        <dbReference type="ARBA" id="ARBA00023136"/>
    </source>
</evidence>
<dbReference type="PANTHER" id="PTHR42038">
    <property type="match status" value="1"/>
</dbReference>
<dbReference type="GeneID" id="27677540"/>
<accession>A0A0A2JCR2</accession>
<gene>
    <name evidence="8" type="ORF">PEX2_048460</name>
</gene>
<evidence type="ECO:0000256" key="2">
    <source>
        <dbReference type="ARBA" id="ARBA00006757"/>
    </source>
</evidence>
<keyword evidence="3 7" id="KW-0812">Transmembrane</keyword>
<comment type="caution">
    <text evidence="8">The sequence shown here is derived from an EMBL/GenBank/DDBJ whole genome shotgun (WGS) entry which is preliminary data.</text>
</comment>
<dbReference type="VEuPathDB" id="FungiDB:PEXP_054770"/>